<dbReference type="AlphaFoldDB" id="A0ABD0JNI5"/>
<gene>
    <name evidence="1" type="ORF">BaRGS_00032474</name>
</gene>
<accession>A0ABD0JNI5</accession>
<reference evidence="1 2" key="1">
    <citation type="journal article" date="2023" name="Sci. Data">
        <title>Genome assembly of the Korean intertidal mud-creeper Batillaria attramentaria.</title>
        <authorList>
            <person name="Patra A.K."/>
            <person name="Ho P.T."/>
            <person name="Jun S."/>
            <person name="Lee S.J."/>
            <person name="Kim Y."/>
            <person name="Won Y.J."/>
        </authorList>
    </citation>
    <scope>NUCLEOTIDE SEQUENCE [LARGE SCALE GENOMIC DNA]</scope>
    <source>
        <strain evidence="1">Wonlab-2016</strain>
    </source>
</reference>
<name>A0ABD0JNI5_9CAEN</name>
<sequence>MGGVLRQCESRTQSVWERSRRDVALGAIVARLGGSYCAGAGRTSFSREARAALTEAPPEPRPPQMILIDRIIHRLSVKMSVNLLRRGGAGLEYSKSK</sequence>
<comment type="caution">
    <text evidence="1">The sequence shown here is derived from an EMBL/GenBank/DDBJ whole genome shotgun (WGS) entry which is preliminary data.</text>
</comment>
<proteinExistence type="predicted"/>
<evidence type="ECO:0000313" key="1">
    <source>
        <dbReference type="EMBL" id="KAK7476281.1"/>
    </source>
</evidence>
<dbReference type="EMBL" id="JACVVK020000380">
    <property type="protein sequence ID" value="KAK7476281.1"/>
    <property type="molecule type" value="Genomic_DNA"/>
</dbReference>
<keyword evidence="2" id="KW-1185">Reference proteome</keyword>
<dbReference type="Proteomes" id="UP001519460">
    <property type="component" value="Unassembled WGS sequence"/>
</dbReference>
<evidence type="ECO:0000313" key="2">
    <source>
        <dbReference type="Proteomes" id="UP001519460"/>
    </source>
</evidence>
<protein>
    <submittedName>
        <fullName evidence="1">Uncharacterized protein</fullName>
    </submittedName>
</protein>
<organism evidence="1 2">
    <name type="scientific">Batillaria attramentaria</name>
    <dbReference type="NCBI Taxonomy" id="370345"/>
    <lineage>
        <taxon>Eukaryota</taxon>
        <taxon>Metazoa</taxon>
        <taxon>Spiralia</taxon>
        <taxon>Lophotrochozoa</taxon>
        <taxon>Mollusca</taxon>
        <taxon>Gastropoda</taxon>
        <taxon>Caenogastropoda</taxon>
        <taxon>Sorbeoconcha</taxon>
        <taxon>Cerithioidea</taxon>
        <taxon>Batillariidae</taxon>
        <taxon>Batillaria</taxon>
    </lineage>
</organism>